<dbReference type="AlphaFoldDB" id="V5SG99"/>
<dbReference type="SUPFAM" id="SSF54631">
    <property type="entry name" value="CBS-domain pair"/>
    <property type="match status" value="1"/>
</dbReference>
<evidence type="ECO:0000313" key="6">
    <source>
        <dbReference type="Proteomes" id="UP000018542"/>
    </source>
</evidence>
<dbReference type="InterPro" id="IPR051257">
    <property type="entry name" value="Diverse_CBS-Domain"/>
</dbReference>
<dbReference type="InterPro" id="IPR046342">
    <property type="entry name" value="CBS_dom_sf"/>
</dbReference>
<dbReference type="KEGG" id="hni:W911_12115"/>
<organism evidence="5 6">
    <name type="scientific">Hyphomicrobium nitrativorans NL23</name>
    <dbReference type="NCBI Taxonomy" id="1029756"/>
    <lineage>
        <taxon>Bacteria</taxon>
        <taxon>Pseudomonadati</taxon>
        <taxon>Pseudomonadota</taxon>
        <taxon>Alphaproteobacteria</taxon>
        <taxon>Hyphomicrobiales</taxon>
        <taxon>Hyphomicrobiaceae</taxon>
        <taxon>Hyphomicrobium</taxon>
    </lineage>
</organism>
<evidence type="ECO:0000256" key="2">
    <source>
        <dbReference type="PROSITE-ProRule" id="PRU00703"/>
    </source>
</evidence>
<dbReference type="PATRIC" id="fig|1029756.8.peg.2515"/>
<feature type="domain" description="CBS" evidence="4">
    <location>
        <begin position="121"/>
        <end position="179"/>
    </location>
</feature>
<feature type="compositionally biased region" description="Basic and acidic residues" evidence="3">
    <location>
        <begin position="1"/>
        <end position="18"/>
    </location>
</feature>
<sequence>MSRLRDRQPLAEPERDLVRSSPAPSIRPIIPAREDTASGAFIVSTEESAVKVKDAMHKGAEWVSPDTPLTQVARKMKELDVGSIPVGENDRLVGMVTDRDIACRAVADGRDCDTITASEVMTDGIVFCRDMEDLDDALRIMEQKQIRRLPVINEQKRLVGMLSLGDVSQAAPHVLTGEVTAAVSAPNA</sequence>
<dbReference type="PROSITE" id="PS51371">
    <property type="entry name" value="CBS"/>
    <property type="match status" value="2"/>
</dbReference>
<protein>
    <submittedName>
        <fullName evidence="5">Inosine-5-monophosphate dehydrogenase</fullName>
    </submittedName>
</protein>
<dbReference type="Proteomes" id="UP000018542">
    <property type="component" value="Chromosome"/>
</dbReference>
<dbReference type="Gene3D" id="3.10.580.10">
    <property type="entry name" value="CBS-domain"/>
    <property type="match status" value="1"/>
</dbReference>
<dbReference type="STRING" id="1029756.W911_12115"/>
<dbReference type="SMART" id="SM00116">
    <property type="entry name" value="CBS"/>
    <property type="match status" value="2"/>
</dbReference>
<keyword evidence="6" id="KW-1185">Reference proteome</keyword>
<dbReference type="InterPro" id="IPR000644">
    <property type="entry name" value="CBS_dom"/>
</dbReference>
<feature type="region of interest" description="Disordered" evidence="3">
    <location>
        <begin position="1"/>
        <end position="28"/>
    </location>
</feature>
<accession>V5SG99</accession>
<dbReference type="HOGENOM" id="CLU_040681_12_0_5"/>
<dbReference type="Pfam" id="PF00571">
    <property type="entry name" value="CBS"/>
    <property type="match status" value="2"/>
</dbReference>
<name>V5SG99_9HYPH</name>
<gene>
    <name evidence="5" type="ORF">W911_12115</name>
</gene>
<dbReference type="PANTHER" id="PTHR43080:SF2">
    <property type="entry name" value="CBS DOMAIN-CONTAINING PROTEIN"/>
    <property type="match status" value="1"/>
</dbReference>
<reference evidence="5 6" key="1">
    <citation type="journal article" date="2014" name="Genome Announc.">
        <title>Complete Genome Sequence of Hyphomicrobium nitrativorans Strain NL23, a Denitrifying Bacterium Isolated from Biofilm of a Methanol-Fed Denitrification System Treating Seawater at the Montreal Biodome.</title>
        <authorList>
            <person name="Martineau C."/>
            <person name="Villeneuve C."/>
            <person name="Mauffrey F."/>
            <person name="Villemur R."/>
        </authorList>
    </citation>
    <scope>NUCLEOTIDE SEQUENCE [LARGE SCALE GENOMIC DNA]</scope>
    <source>
        <strain evidence="5">NL23</strain>
    </source>
</reference>
<proteinExistence type="predicted"/>
<dbReference type="PANTHER" id="PTHR43080">
    <property type="entry name" value="CBS DOMAIN-CONTAINING PROTEIN CBSX3, MITOCHONDRIAL"/>
    <property type="match status" value="1"/>
</dbReference>
<keyword evidence="1 2" id="KW-0129">CBS domain</keyword>
<evidence type="ECO:0000256" key="3">
    <source>
        <dbReference type="SAM" id="MobiDB-lite"/>
    </source>
</evidence>
<dbReference type="CDD" id="cd04622">
    <property type="entry name" value="CBS_pair_HRP1_like"/>
    <property type="match status" value="1"/>
</dbReference>
<evidence type="ECO:0000259" key="4">
    <source>
        <dbReference type="PROSITE" id="PS51371"/>
    </source>
</evidence>
<dbReference type="EMBL" id="CP006912">
    <property type="protein sequence ID" value="AHB48979.1"/>
    <property type="molecule type" value="Genomic_DNA"/>
</dbReference>
<evidence type="ECO:0000313" key="5">
    <source>
        <dbReference type="EMBL" id="AHB48979.1"/>
    </source>
</evidence>
<evidence type="ECO:0000256" key="1">
    <source>
        <dbReference type="ARBA" id="ARBA00023122"/>
    </source>
</evidence>
<feature type="compositionally biased region" description="Low complexity" evidence="3">
    <location>
        <begin position="19"/>
        <end position="28"/>
    </location>
</feature>
<feature type="domain" description="CBS" evidence="4">
    <location>
        <begin position="56"/>
        <end position="112"/>
    </location>
</feature>